<comment type="caution">
    <text evidence="5">The sequence shown here is derived from an EMBL/GenBank/DDBJ whole genome shotgun (WGS) entry which is preliminary data.</text>
</comment>
<proteinExistence type="predicted"/>
<feature type="domain" description="HTH araC/xylS-type" evidence="4">
    <location>
        <begin position="196"/>
        <end position="293"/>
    </location>
</feature>
<sequence>MKTIDNKNGPQKLDIVKALMSLAMCDTRNMVEYGQPPVISAFVARNRETICQLVMPTAGLVIVIEGRKEVIVGTDHRMYGAGDAFVLPANARVDVVNEPDLKTGFYRALFVRFPRELIIEAARLWPQFVGQDTCSNEITISADLCSAVLHGAEALSHRISASRRVMDHRVLEILLILAEQGVLPLVPKYVEGSVVEAVRLLVRHRLHLPWTTAGIAAELSMSEATLRRRLQAESHTIKGTLRSERMKAAYIVLNDRNADVAEALAATGYRSRSHFSRHFQEQFGATPSSVRHRKREMTGS</sequence>
<dbReference type="PANTHER" id="PTHR47894">
    <property type="entry name" value="HTH-TYPE TRANSCRIPTIONAL REGULATOR GADX"/>
    <property type="match status" value="1"/>
</dbReference>
<accession>A0ABU4W1Z9</accession>
<dbReference type="PROSITE" id="PS01124">
    <property type="entry name" value="HTH_ARAC_FAMILY_2"/>
    <property type="match status" value="1"/>
</dbReference>
<keyword evidence="6" id="KW-1185">Reference proteome</keyword>
<gene>
    <name evidence="5" type="ORF">RMS29_21580</name>
</gene>
<dbReference type="Pfam" id="PF12833">
    <property type="entry name" value="HTH_18"/>
    <property type="match status" value="1"/>
</dbReference>
<reference evidence="5" key="1">
    <citation type="journal article" date="2023" name="Phytobiomes J">
        <title>Deciphering the key players within the bacterial microbiota associated with aerial crown gall tumors on rhododendron: Insights into the gallobiome.</title>
        <authorList>
            <person name="Kuzmanovic N."/>
            <person name="Nesme J."/>
            <person name="Wolf J."/>
            <person name="Neumann-Schaal M."/>
            <person name="Petersen J."/>
            <person name="Fernandez-Gnecco G."/>
            <person name="Sproeer C."/>
            <person name="Bunk B."/>
            <person name="Overmann J."/>
            <person name="Sorensen S.J."/>
            <person name="Idczak E."/>
            <person name="Smalla K."/>
        </authorList>
    </citation>
    <scope>NUCLEOTIDE SEQUENCE [LARGE SCALE GENOMIC DNA]</scope>
    <source>
        <strain evidence="5">Rho-14.1</strain>
    </source>
</reference>
<dbReference type="InterPro" id="IPR009057">
    <property type="entry name" value="Homeodomain-like_sf"/>
</dbReference>
<dbReference type="EMBL" id="JAVRAD010000012">
    <property type="protein sequence ID" value="MDX8331809.1"/>
    <property type="molecule type" value="Genomic_DNA"/>
</dbReference>
<organism evidence="5 6">
    <name type="scientific">Agrobacterium rosae</name>
    <dbReference type="NCBI Taxonomy" id="1972867"/>
    <lineage>
        <taxon>Bacteria</taxon>
        <taxon>Pseudomonadati</taxon>
        <taxon>Pseudomonadota</taxon>
        <taxon>Alphaproteobacteria</taxon>
        <taxon>Hyphomicrobiales</taxon>
        <taxon>Rhizobiaceae</taxon>
        <taxon>Rhizobium/Agrobacterium group</taxon>
        <taxon>Agrobacterium</taxon>
    </lineage>
</organism>
<dbReference type="Gene3D" id="1.10.10.60">
    <property type="entry name" value="Homeodomain-like"/>
    <property type="match status" value="1"/>
</dbReference>
<evidence type="ECO:0000256" key="2">
    <source>
        <dbReference type="ARBA" id="ARBA00023125"/>
    </source>
</evidence>
<dbReference type="Proteomes" id="UP001277561">
    <property type="component" value="Unassembled WGS sequence"/>
</dbReference>
<name>A0ABU4W1Z9_9HYPH</name>
<evidence type="ECO:0000259" key="4">
    <source>
        <dbReference type="PROSITE" id="PS01124"/>
    </source>
</evidence>
<evidence type="ECO:0000256" key="1">
    <source>
        <dbReference type="ARBA" id="ARBA00023015"/>
    </source>
</evidence>
<keyword evidence="2" id="KW-0238">DNA-binding</keyword>
<keyword evidence="3" id="KW-0804">Transcription</keyword>
<dbReference type="InterPro" id="IPR018060">
    <property type="entry name" value="HTH_AraC"/>
</dbReference>
<evidence type="ECO:0000313" key="5">
    <source>
        <dbReference type="EMBL" id="MDX8331809.1"/>
    </source>
</evidence>
<dbReference type="SMART" id="SM00342">
    <property type="entry name" value="HTH_ARAC"/>
    <property type="match status" value="1"/>
</dbReference>
<dbReference type="InterPro" id="IPR011051">
    <property type="entry name" value="RmlC_Cupin_sf"/>
</dbReference>
<dbReference type="PANTHER" id="PTHR47894:SF4">
    <property type="entry name" value="HTH-TYPE TRANSCRIPTIONAL REGULATOR GADX"/>
    <property type="match status" value="1"/>
</dbReference>
<keyword evidence="1" id="KW-0805">Transcription regulation</keyword>
<protein>
    <submittedName>
        <fullName evidence="5">Helix-turn-helix domain-containing protein</fullName>
    </submittedName>
</protein>
<dbReference type="SUPFAM" id="SSF46689">
    <property type="entry name" value="Homeodomain-like"/>
    <property type="match status" value="1"/>
</dbReference>
<dbReference type="SUPFAM" id="SSF51182">
    <property type="entry name" value="RmlC-like cupins"/>
    <property type="match status" value="1"/>
</dbReference>
<evidence type="ECO:0000313" key="6">
    <source>
        <dbReference type="Proteomes" id="UP001277561"/>
    </source>
</evidence>
<evidence type="ECO:0000256" key="3">
    <source>
        <dbReference type="ARBA" id="ARBA00023163"/>
    </source>
</evidence>